<evidence type="ECO:0000313" key="2">
    <source>
        <dbReference type="EMBL" id="RQM37289.1"/>
    </source>
</evidence>
<proteinExistence type="predicted"/>
<dbReference type="Proteomes" id="UP000279457">
    <property type="component" value="Unassembled WGS sequence"/>
</dbReference>
<dbReference type="InterPro" id="IPR055838">
    <property type="entry name" value="DUF7415"/>
</dbReference>
<organism evidence="2 3">
    <name type="scientific">Erwinia psidii</name>
    <dbReference type="NCBI Taxonomy" id="69224"/>
    <lineage>
        <taxon>Bacteria</taxon>
        <taxon>Pseudomonadati</taxon>
        <taxon>Pseudomonadota</taxon>
        <taxon>Gammaproteobacteria</taxon>
        <taxon>Enterobacterales</taxon>
        <taxon>Erwiniaceae</taxon>
        <taxon>Erwinia</taxon>
    </lineage>
</organism>
<dbReference type="AlphaFoldDB" id="A0A3N6UMY3"/>
<reference evidence="2 3" key="1">
    <citation type="submission" date="2018-10" db="EMBL/GenBank/DDBJ databases">
        <title>Draft genome sequence for the type isolate of Erwinia psidii, agent causal of bacterial blight in guava (Psidium guajava) and wilt and die-back of Eucalyptus spp.</title>
        <authorList>
            <person name="Hermenegildo P.S."/>
            <person name="Santos S.A."/>
            <person name="Guimaraes L.M.S."/>
            <person name="Vidigal P.M.P."/>
            <person name="Pereira I.C."/>
            <person name="Badel J.L."/>
            <person name="Alfenas-Zerbini P."/>
            <person name="Ferreira M.A.S.V."/>
            <person name="Alfenas A.C."/>
        </authorList>
    </citation>
    <scope>NUCLEOTIDE SEQUENCE [LARGE SCALE GENOMIC DNA]</scope>
    <source>
        <strain evidence="2 3">IBSBF 435</strain>
    </source>
</reference>
<comment type="caution">
    <text evidence="2">The sequence shown here is derived from an EMBL/GenBank/DDBJ whole genome shotgun (WGS) entry which is preliminary data.</text>
</comment>
<keyword evidence="3" id="KW-1185">Reference proteome</keyword>
<name>A0A3N6UMY3_9GAMM</name>
<dbReference type="OrthoDB" id="6966450at2"/>
<protein>
    <recommendedName>
        <fullName evidence="1">DUF7415 domain-containing protein</fullName>
    </recommendedName>
</protein>
<dbReference type="Pfam" id="PF24187">
    <property type="entry name" value="DUF7415"/>
    <property type="match status" value="1"/>
</dbReference>
<dbReference type="EMBL" id="RHHM01000013">
    <property type="protein sequence ID" value="RQM37289.1"/>
    <property type="molecule type" value="Genomic_DNA"/>
</dbReference>
<evidence type="ECO:0000259" key="1">
    <source>
        <dbReference type="Pfam" id="PF24187"/>
    </source>
</evidence>
<sequence length="65" mass="7137">MGGCDWLDWNELSRLGLIRRINTEVLHPVGLALFRDPESGHSPGVLISPDGTWTSAAEIIKGRKP</sequence>
<evidence type="ECO:0000313" key="3">
    <source>
        <dbReference type="Proteomes" id="UP000279457"/>
    </source>
</evidence>
<gene>
    <name evidence="2" type="ORF">EB241_16305</name>
</gene>
<accession>A0A3N6UMY3</accession>
<feature type="domain" description="DUF7415" evidence="1">
    <location>
        <begin position="7"/>
        <end position="47"/>
    </location>
</feature>